<proteinExistence type="predicted"/>
<accession>A0A150GI77</accession>
<protein>
    <submittedName>
        <fullName evidence="2">Uncharacterized protein</fullName>
    </submittedName>
</protein>
<dbReference type="EMBL" id="LSYV01000022">
    <property type="protein sequence ID" value="KXZ49528.1"/>
    <property type="molecule type" value="Genomic_DNA"/>
</dbReference>
<evidence type="ECO:0000256" key="1">
    <source>
        <dbReference type="SAM" id="MobiDB-lite"/>
    </source>
</evidence>
<comment type="caution">
    <text evidence="2">The sequence shown here is derived from an EMBL/GenBank/DDBJ whole genome shotgun (WGS) entry which is preliminary data.</text>
</comment>
<dbReference type="AlphaFoldDB" id="A0A150GI77"/>
<gene>
    <name evidence="2" type="ORF">GPECTOR_21g756</name>
</gene>
<sequence>MEASLERLLADGDAEACLSVLATPACEGGPGPLDTMRLAQSLLTRREALGLGPEQVAAVLRHLAALCQSPSAVELIVGSAPAAAAAVTATVTSAAAASAGVEPLGDEPATAARNEDGQERGVEPVTPGINIKQEAEERQEEDAATAAAAGIWAHAAAAALADQALGGPESVLPAADADAAPDSCASDNGTPQPARRQQGGWDWGLLHCSSMERNNAAGGGLARLGSGPLATHGSGLGTTYGSGHFVLALPDRELPPLDAGHSRLLPPQILSPGVRWRVEEAEAVPTPAPSSNPWLDATLPMPVAASPWATGVLVHGGPAAAGAV</sequence>
<feature type="compositionally biased region" description="Basic and acidic residues" evidence="1">
    <location>
        <begin position="113"/>
        <end position="122"/>
    </location>
</feature>
<feature type="region of interest" description="Disordered" evidence="1">
    <location>
        <begin position="171"/>
        <end position="199"/>
    </location>
</feature>
<keyword evidence="3" id="KW-1185">Reference proteome</keyword>
<organism evidence="2 3">
    <name type="scientific">Gonium pectorale</name>
    <name type="common">Green alga</name>
    <dbReference type="NCBI Taxonomy" id="33097"/>
    <lineage>
        <taxon>Eukaryota</taxon>
        <taxon>Viridiplantae</taxon>
        <taxon>Chlorophyta</taxon>
        <taxon>core chlorophytes</taxon>
        <taxon>Chlorophyceae</taxon>
        <taxon>CS clade</taxon>
        <taxon>Chlamydomonadales</taxon>
        <taxon>Volvocaceae</taxon>
        <taxon>Gonium</taxon>
    </lineage>
</organism>
<evidence type="ECO:0000313" key="2">
    <source>
        <dbReference type="EMBL" id="KXZ49528.1"/>
    </source>
</evidence>
<feature type="compositionally biased region" description="Low complexity" evidence="1">
    <location>
        <begin position="173"/>
        <end position="187"/>
    </location>
</feature>
<evidence type="ECO:0000313" key="3">
    <source>
        <dbReference type="Proteomes" id="UP000075714"/>
    </source>
</evidence>
<name>A0A150GI77_GONPE</name>
<dbReference type="OrthoDB" id="553225at2759"/>
<feature type="region of interest" description="Disordered" evidence="1">
    <location>
        <begin position="98"/>
        <end position="130"/>
    </location>
</feature>
<dbReference type="Proteomes" id="UP000075714">
    <property type="component" value="Unassembled WGS sequence"/>
</dbReference>
<reference evidence="3" key="1">
    <citation type="journal article" date="2016" name="Nat. Commun.">
        <title>The Gonium pectorale genome demonstrates co-option of cell cycle regulation during the evolution of multicellularity.</title>
        <authorList>
            <person name="Hanschen E.R."/>
            <person name="Marriage T.N."/>
            <person name="Ferris P.J."/>
            <person name="Hamaji T."/>
            <person name="Toyoda A."/>
            <person name="Fujiyama A."/>
            <person name="Neme R."/>
            <person name="Noguchi H."/>
            <person name="Minakuchi Y."/>
            <person name="Suzuki M."/>
            <person name="Kawai-Toyooka H."/>
            <person name="Smith D.R."/>
            <person name="Sparks H."/>
            <person name="Anderson J."/>
            <person name="Bakaric R."/>
            <person name="Luria V."/>
            <person name="Karger A."/>
            <person name="Kirschner M.W."/>
            <person name="Durand P.M."/>
            <person name="Michod R.E."/>
            <person name="Nozaki H."/>
            <person name="Olson B.J."/>
        </authorList>
    </citation>
    <scope>NUCLEOTIDE SEQUENCE [LARGE SCALE GENOMIC DNA]</scope>
    <source>
        <strain evidence="3">NIES-2863</strain>
    </source>
</reference>